<dbReference type="RefSeq" id="WP_060908796.1">
    <property type="nucleotide sequence ID" value="NZ_JAFCKD010000343.1"/>
</dbReference>
<reference evidence="4 5" key="1">
    <citation type="submission" date="2014-11" db="EMBL/GenBank/DDBJ databases">
        <title>Symbiosis island explosion on the genome of extra-slow-growing strains of soybean bradyrhizobia with massive insertion sequences.</title>
        <authorList>
            <person name="Iida T."/>
            <person name="Minamisawa K."/>
        </authorList>
    </citation>
    <scope>NUCLEOTIDE SEQUENCE [LARGE SCALE GENOMIC DNA]</scope>
    <source>
        <strain evidence="4 5">NK6</strain>
    </source>
</reference>
<gene>
    <name evidence="4" type="ORF">NK6_1830</name>
</gene>
<evidence type="ECO:0000259" key="3">
    <source>
        <dbReference type="Pfam" id="PF02371"/>
    </source>
</evidence>
<evidence type="ECO:0000259" key="2">
    <source>
        <dbReference type="Pfam" id="PF01548"/>
    </source>
</evidence>
<sequence>MERYVGLDVSLKLTSICIVDRTGKVEREGVVTSDPEAIATFIKLHAPQVVRIGRETGATSTWLWTELNKLGLPVICIDARHAKAVLKMQINKSDRNDAAGIARIMQCGWYKEVCVKDLDSHATKALLVSRALLVKIKRDIENQIRGLLKNLGRVIGRAKMNMFAVRAAQLAEDRSELFAAVDPLLKAREAVEQQIVDLDRKVLRLARNNAQVRRFMTAPGIGPVTALCFLATIDDPARFKRSRSVGAYTGLTTRRYASGEIDWTGRISKCGDKMLRSYLYEAANVLLTRVATWSALKAWGTQLDLPLEMLQIREDTTMNQQTMKYAIAVALFGAATLASVLPSGAAPISPSTTLPTQAASSSAVTEVYYRRHYRGRGYYGAPGAAIGLGILGAAAGAAAYGAYGPGYAPDYYGGPYPYRRQYYAPY</sequence>
<dbReference type="InterPro" id="IPR003346">
    <property type="entry name" value="Transposase_20"/>
</dbReference>
<dbReference type="EMBL" id="AP014685">
    <property type="protein sequence ID" value="BAR55014.1"/>
    <property type="molecule type" value="Genomic_DNA"/>
</dbReference>
<dbReference type="GO" id="GO:0003677">
    <property type="term" value="F:DNA binding"/>
    <property type="evidence" value="ECO:0007669"/>
    <property type="project" value="InterPro"/>
</dbReference>
<dbReference type="PANTHER" id="PTHR33055:SF3">
    <property type="entry name" value="PUTATIVE TRANSPOSASE FOR IS117-RELATED"/>
    <property type="match status" value="1"/>
</dbReference>
<evidence type="ECO:0000256" key="1">
    <source>
        <dbReference type="SAM" id="Phobius"/>
    </source>
</evidence>
<dbReference type="InterPro" id="IPR047650">
    <property type="entry name" value="Transpos_IS110"/>
</dbReference>
<dbReference type="NCBIfam" id="NF033542">
    <property type="entry name" value="transpos_IS110"/>
    <property type="match status" value="1"/>
</dbReference>
<dbReference type="Pfam" id="PF02371">
    <property type="entry name" value="Transposase_20"/>
    <property type="match status" value="1"/>
</dbReference>
<feature type="transmembrane region" description="Helical" evidence="1">
    <location>
        <begin position="323"/>
        <end position="341"/>
    </location>
</feature>
<dbReference type="PANTHER" id="PTHR33055">
    <property type="entry name" value="TRANSPOSASE FOR INSERTION SEQUENCE ELEMENT IS1111A"/>
    <property type="match status" value="1"/>
</dbReference>
<dbReference type="Pfam" id="PF01548">
    <property type="entry name" value="DEDD_Tnp_IS110"/>
    <property type="match status" value="1"/>
</dbReference>
<feature type="domain" description="Transposase IS116/IS110/IS902 C-terminal" evidence="3">
    <location>
        <begin position="213"/>
        <end position="291"/>
    </location>
</feature>
<dbReference type="GO" id="GO:0004803">
    <property type="term" value="F:transposase activity"/>
    <property type="evidence" value="ECO:0007669"/>
    <property type="project" value="InterPro"/>
</dbReference>
<keyword evidence="1" id="KW-1133">Transmembrane helix</keyword>
<protein>
    <submittedName>
        <fullName evidence="4">Putative transposase</fullName>
    </submittedName>
</protein>
<dbReference type="AlphaFoldDB" id="A0A0E4BL83"/>
<feature type="transmembrane region" description="Helical" evidence="1">
    <location>
        <begin position="378"/>
        <end position="403"/>
    </location>
</feature>
<dbReference type="GO" id="GO:0006313">
    <property type="term" value="P:DNA transposition"/>
    <property type="evidence" value="ECO:0007669"/>
    <property type="project" value="InterPro"/>
</dbReference>
<feature type="domain" description="Transposase IS110-like N-terminal" evidence="2">
    <location>
        <begin position="5"/>
        <end position="150"/>
    </location>
</feature>
<accession>A0A0E4BL83</accession>
<keyword evidence="1" id="KW-0812">Transmembrane</keyword>
<name>A0A0E4BL83_9BRAD</name>
<evidence type="ECO:0000313" key="4">
    <source>
        <dbReference type="EMBL" id="BAR55014.1"/>
    </source>
</evidence>
<proteinExistence type="predicted"/>
<dbReference type="Proteomes" id="UP000063308">
    <property type="component" value="Chromosome"/>
</dbReference>
<keyword evidence="1" id="KW-0472">Membrane</keyword>
<organism evidence="4 5">
    <name type="scientific">Bradyrhizobium diazoefficiens</name>
    <dbReference type="NCBI Taxonomy" id="1355477"/>
    <lineage>
        <taxon>Bacteria</taxon>
        <taxon>Pseudomonadati</taxon>
        <taxon>Pseudomonadota</taxon>
        <taxon>Alphaproteobacteria</taxon>
        <taxon>Hyphomicrobiales</taxon>
        <taxon>Nitrobacteraceae</taxon>
        <taxon>Bradyrhizobium</taxon>
    </lineage>
</organism>
<evidence type="ECO:0000313" key="5">
    <source>
        <dbReference type="Proteomes" id="UP000063308"/>
    </source>
</evidence>
<dbReference type="InterPro" id="IPR002525">
    <property type="entry name" value="Transp_IS110-like_N"/>
</dbReference>